<organism evidence="14 15">
    <name type="scientific">Chamaesiphon polymorphus CCALA 037</name>
    <dbReference type="NCBI Taxonomy" id="2107692"/>
    <lineage>
        <taxon>Bacteria</taxon>
        <taxon>Bacillati</taxon>
        <taxon>Cyanobacteriota</taxon>
        <taxon>Cyanophyceae</taxon>
        <taxon>Gomontiellales</taxon>
        <taxon>Chamaesiphonaceae</taxon>
        <taxon>Chamaesiphon</taxon>
    </lineage>
</organism>
<feature type="site" description="Important for catalytic activity and assists the phosphoryl transfer reaction to Asp8 by balancing charge and orienting the reacting groups" evidence="13">
    <location>
        <position position="122"/>
    </location>
</feature>
<feature type="binding site" evidence="11">
    <location>
        <position position="153"/>
    </location>
    <ligand>
        <name>substrate</name>
    </ligand>
</feature>
<feature type="binding site" evidence="11">
    <location>
        <begin position="122"/>
        <end position="126"/>
    </location>
    <ligand>
        <name>substrate</name>
    </ligand>
</feature>
<dbReference type="GO" id="GO:0005975">
    <property type="term" value="P:carbohydrate metabolic process"/>
    <property type="evidence" value="ECO:0007669"/>
    <property type="project" value="InterPro"/>
</dbReference>
<evidence type="ECO:0000256" key="9">
    <source>
        <dbReference type="ARBA" id="ARBA00044991"/>
    </source>
</evidence>
<evidence type="ECO:0000256" key="2">
    <source>
        <dbReference type="ARBA" id="ARBA00022553"/>
    </source>
</evidence>
<feature type="binding site" evidence="12">
    <location>
        <position position="177"/>
    </location>
    <ligand>
        <name>Mg(2+)</name>
        <dbReference type="ChEBI" id="CHEBI:18420"/>
    </ligand>
</feature>
<evidence type="ECO:0000256" key="8">
    <source>
        <dbReference type="ARBA" id="ARBA00044968"/>
    </source>
</evidence>
<keyword evidence="6" id="KW-0119">Carbohydrate metabolism</keyword>
<comment type="cofactor">
    <cofactor evidence="12">
        <name>Mg(2+)</name>
        <dbReference type="ChEBI" id="CHEBI:18420"/>
    </cofactor>
    <text evidence="12">Binds 2 magnesium ions per subunit.</text>
</comment>
<keyword evidence="2" id="KW-0597">Phosphoprotein</keyword>
<dbReference type="InterPro" id="IPR010976">
    <property type="entry name" value="B-phosphoglucomutase_hydrolase"/>
</dbReference>
<accession>A0A2T1GEC3</accession>
<evidence type="ECO:0000313" key="15">
    <source>
        <dbReference type="Proteomes" id="UP000238937"/>
    </source>
</evidence>
<dbReference type="Gene3D" id="1.10.150.240">
    <property type="entry name" value="Putative phosphatase, domain 2"/>
    <property type="match status" value="1"/>
</dbReference>
<dbReference type="Gene3D" id="3.40.50.1000">
    <property type="entry name" value="HAD superfamily/HAD-like"/>
    <property type="match status" value="1"/>
</dbReference>
<dbReference type="NCBIfam" id="TIGR02009">
    <property type="entry name" value="PGMB-YQAB-SF"/>
    <property type="match status" value="1"/>
</dbReference>
<dbReference type="SUPFAM" id="SSF56784">
    <property type="entry name" value="HAD-like"/>
    <property type="match status" value="1"/>
</dbReference>
<feature type="binding site" evidence="12">
    <location>
        <position position="178"/>
    </location>
    <ligand>
        <name>Mg(2+)</name>
        <dbReference type="ChEBI" id="CHEBI:18420"/>
    </ligand>
</feature>
<proteinExistence type="inferred from homology"/>
<comment type="catalytic activity">
    <reaction evidence="7">
        <text>beta-D-glucose 1-phosphate = beta-D-glucose 6-phosphate</text>
        <dbReference type="Rhea" id="RHEA:20113"/>
        <dbReference type="ChEBI" id="CHEBI:57684"/>
        <dbReference type="ChEBI" id="CHEBI:58247"/>
        <dbReference type="EC" id="5.4.2.6"/>
    </reaction>
</comment>
<evidence type="ECO:0000256" key="13">
    <source>
        <dbReference type="PIRSR" id="PIRSR610972-4"/>
    </source>
</evidence>
<comment type="similarity">
    <text evidence="1">Belongs to the HAD-like hydrolase superfamily. CbbY/CbbZ/Gph/YieH family.</text>
</comment>
<dbReference type="GO" id="GO:0000287">
    <property type="term" value="F:magnesium ion binding"/>
    <property type="evidence" value="ECO:0007669"/>
    <property type="project" value="InterPro"/>
</dbReference>
<evidence type="ECO:0000256" key="3">
    <source>
        <dbReference type="ARBA" id="ARBA00022723"/>
    </source>
</evidence>
<feature type="active site" description="Nucleophile" evidence="10">
    <location>
        <position position="16"/>
    </location>
</feature>
<dbReference type="OrthoDB" id="414934at2"/>
<feature type="site" description="Important for catalytic activity and assists the phosphoryl transfer reaction to Asp8 by balancing charge and orienting the reacting groups" evidence="13">
    <location>
        <position position="153"/>
    </location>
</feature>
<feature type="active site" description="Proton donor/acceptor" evidence="10">
    <location>
        <position position="18"/>
    </location>
</feature>
<feature type="binding site" evidence="12">
    <location>
        <position position="16"/>
    </location>
    <ligand>
        <name>Mg(2+)</name>
        <dbReference type="ChEBI" id="CHEBI:18420"/>
    </ligand>
</feature>
<dbReference type="Proteomes" id="UP000238937">
    <property type="component" value="Unassembled WGS sequence"/>
</dbReference>
<dbReference type="GO" id="GO:0008801">
    <property type="term" value="F:beta-phosphoglucomutase activity"/>
    <property type="evidence" value="ECO:0007669"/>
    <property type="project" value="UniProtKB-EC"/>
</dbReference>
<dbReference type="EMBL" id="PVWO01000163">
    <property type="protein sequence ID" value="PSB55796.1"/>
    <property type="molecule type" value="Genomic_DNA"/>
</dbReference>
<gene>
    <name evidence="14" type="primary">pgmB</name>
    <name evidence="14" type="ORF">C7B77_13835</name>
</gene>
<dbReference type="AlphaFoldDB" id="A0A2T1GEC3"/>
<evidence type="ECO:0000256" key="5">
    <source>
        <dbReference type="ARBA" id="ARBA00023235"/>
    </source>
</evidence>
<evidence type="ECO:0000256" key="1">
    <source>
        <dbReference type="ARBA" id="ARBA00006171"/>
    </source>
</evidence>
<keyword evidence="4 12" id="KW-0460">Magnesium</keyword>
<keyword evidence="15" id="KW-1185">Reference proteome</keyword>
<evidence type="ECO:0000313" key="14">
    <source>
        <dbReference type="EMBL" id="PSB55796.1"/>
    </source>
</evidence>
<feature type="binding site" evidence="11">
    <location>
        <position position="32"/>
    </location>
    <ligand>
        <name>substrate</name>
    </ligand>
</feature>
<evidence type="ECO:0000256" key="6">
    <source>
        <dbReference type="ARBA" id="ARBA00023277"/>
    </source>
</evidence>
<name>A0A2T1GEC3_9CYAN</name>
<dbReference type="InterPro" id="IPR023198">
    <property type="entry name" value="PGP-like_dom2"/>
</dbReference>
<evidence type="ECO:0000256" key="12">
    <source>
        <dbReference type="PIRSR" id="PIRSR610972-3"/>
    </source>
</evidence>
<evidence type="ECO:0000256" key="4">
    <source>
        <dbReference type="ARBA" id="ARBA00022842"/>
    </source>
</evidence>
<feature type="binding site" evidence="11">
    <location>
        <begin position="16"/>
        <end position="18"/>
    </location>
    <ligand>
        <name>substrate</name>
    </ligand>
</feature>
<dbReference type="EC" id="5.4.2.6" evidence="8"/>
<feature type="binding site" evidence="12">
    <location>
        <position position="18"/>
    </location>
    <ligand>
        <name>Mg(2+)</name>
        <dbReference type="ChEBI" id="CHEBI:18420"/>
    </ligand>
</feature>
<dbReference type="InterPro" id="IPR010972">
    <property type="entry name" value="Beta-PGM"/>
</dbReference>
<dbReference type="PRINTS" id="PR00413">
    <property type="entry name" value="HADHALOGNASE"/>
</dbReference>
<dbReference type="InterPro" id="IPR036412">
    <property type="entry name" value="HAD-like_sf"/>
</dbReference>
<evidence type="ECO:0000256" key="7">
    <source>
        <dbReference type="ARBA" id="ARBA00044926"/>
    </source>
</evidence>
<keyword evidence="3 12" id="KW-0479">Metal-binding</keyword>
<feature type="binding site" evidence="11">
    <location>
        <position position="84"/>
    </location>
    <ligand>
        <name>substrate</name>
    </ligand>
</feature>
<dbReference type="SFLD" id="SFLDG01135">
    <property type="entry name" value="C1.5.6:_HAD__Beta-PGM__Phospha"/>
    <property type="match status" value="1"/>
</dbReference>
<dbReference type="InterPro" id="IPR023214">
    <property type="entry name" value="HAD_sf"/>
</dbReference>
<evidence type="ECO:0000256" key="11">
    <source>
        <dbReference type="PIRSR" id="PIRSR610972-2"/>
    </source>
</evidence>
<protein>
    <recommendedName>
        <fullName evidence="9">Beta-phosphoglucomutase</fullName>
        <ecNumber evidence="8">5.4.2.6</ecNumber>
    </recommendedName>
</protein>
<dbReference type="InterPro" id="IPR051600">
    <property type="entry name" value="Beta-PGM-like"/>
</dbReference>
<dbReference type="Pfam" id="PF00702">
    <property type="entry name" value="Hydrolase"/>
    <property type="match status" value="1"/>
</dbReference>
<evidence type="ECO:0000256" key="10">
    <source>
        <dbReference type="PIRSR" id="PIRSR610972-1"/>
    </source>
</evidence>
<dbReference type="NCBIfam" id="TIGR01990">
    <property type="entry name" value="bPGM"/>
    <property type="match status" value="1"/>
</dbReference>
<dbReference type="NCBIfam" id="TIGR01509">
    <property type="entry name" value="HAD-SF-IA-v3"/>
    <property type="match status" value="1"/>
</dbReference>
<sequence length="232" mass="25485">MDKLEREPHIAAVIFDLDGVIANTVYYHYLSWQQLADEEGIPFDKHTHDEGMLGLNREDALQYLLGDRASKLSPIQQQLLLNRKNDYYLQLINELNYDNLLPGIGNLLVELHAAGIKVALGSSSKNAEIVLQRLKIRHLFDFLADGNSVSNLKPCPDVFLYAAEALGVAPANCLVVEDAPAGIAAGLAAGMWVLGVGPYERLARAHLVLPTLADIGWADIVEKVNYYHKSGG</sequence>
<dbReference type="InterPro" id="IPR006439">
    <property type="entry name" value="HAD-SF_hydro_IA"/>
</dbReference>
<keyword evidence="5" id="KW-0413">Isomerase</keyword>
<dbReference type="SFLD" id="SFLDS00003">
    <property type="entry name" value="Haloacid_Dehalogenase"/>
    <property type="match status" value="1"/>
</dbReference>
<feature type="binding site" evidence="11">
    <location>
        <begin position="52"/>
        <end position="57"/>
    </location>
    <ligand>
        <name>substrate</name>
    </ligand>
</feature>
<comment type="caution">
    <text evidence="14">The sequence shown here is derived from an EMBL/GenBank/DDBJ whole genome shotgun (WGS) entry which is preliminary data.</text>
</comment>
<reference evidence="14 15" key="1">
    <citation type="submission" date="2018-03" db="EMBL/GenBank/DDBJ databases">
        <title>The ancient ancestry and fast evolution of plastids.</title>
        <authorList>
            <person name="Moore K.R."/>
            <person name="Magnabosco C."/>
            <person name="Momper L."/>
            <person name="Gold D.A."/>
            <person name="Bosak T."/>
            <person name="Fournier G.P."/>
        </authorList>
    </citation>
    <scope>NUCLEOTIDE SEQUENCE [LARGE SCALE GENOMIC DNA]</scope>
    <source>
        <strain evidence="14 15">CCALA 037</strain>
    </source>
</reference>
<dbReference type="CDD" id="cd02598">
    <property type="entry name" value="HAD_BPGM"/>
    <property type="match status" value="1"/>
</dbReference>
<dbReference type="PANTHER" id="PTHR46193:SF18">
    <property type="entry name" value="HEXITOL PHOSPHATASE B"/>
    <property type="match status" value="1"/>
</dbReference>
<dbReference type="SFLD" id="SFLDG01129">
    <property type="entry name" value="C1.5:_HAD__Beta-PGM__Phosphata"/>
    <property type="match status" value="1"/>
</dbReference>
<dbReference type="PANTHER" id="PTHR46193">
    <property type="entry name" value="6-PHOSPHOGLUCONATE PHOSPHATASE"/>
    <property type="match status" value="1"/>
</dbReference>